<dbReference type="GO" id="GO:0031119">
    <property type="term" value="P:tRNA pseudouridine synthesis"/>
    <property type="evidence" value="ECO:0007669"/>
    <property type="project" value="UniProtKB-UniRule"/>
</dbReference>
<keyword evidence="2 4" id="KW-0819">tRNA processing</keyword>
<comment type="caution">
    <text evidence="6">The sequence shown here is derived from an EMBL/GenBank/DDBJ whole genome shotgun (WGS) entry which is preliminary data.</text>
</comment>
<dbReference type="InterPro" id="IPR020119">
    <property type="entry name" value="PsdUridine_synth_TruD_CS"/>
</dbReference>
<evidence type="ECO:0000259" key="5">
    <source>
        <dbReference type="PROSITE" id="PS50984"/>
    </source>
</evidence>
<evidence type="ECO:0000256" key="2">
    <source>
        <dbReference type="ARBA" id="ARBA00022694"/>
    </source>
</evidence>
<dbReference type="EC" id="5.4.99.27" evidence="4"/>
<dbReference type="CDD" id="cd02575">
    <property type="entry name" value="PseudoU_synth_EcTruD"/>
    <property type="match status" value="1"/>
</dbReference>
<sequence>MTPEFDIRMPTAWGGPRVSAGFRVTPEDFQVDEILGFEPEGEGEHWLVQVRKRGDNTAWVAGQLARCAGVTSRDVGFCGLKDRHAVTTQWFSIYQPKAVEPDWTALEQIGPTVLSCSRHSRKLRRGQHQANHFVIRLRALQALEDGALERLEQTLARVAEQGAPNYFGEQRFGRDAGNLHQAQRWLVEGERIKNRQQRGMVMSAARSWLFNQVLAERVREGTWLECLAGEPQDEPSGPLWGRGRLMSDAQTAQLESRVLAPWKGWCDGLEHVGLNQERRALALNPQGLAWHWEQGDMVLSFALPPGTFATALLAEVAQLDTTQMEAARGATVL</sequence>
<dbReference type="AlphaFoldDB" id="A0A3N1P1A4"/>
<dbReference type="Gene3D" id="3.30.2340.10">
    <property type="entry name" value="TruD, insertion domain"/>
    <property type="match status" value="2"/>
</dbReference>
<evidence type="ECO:0000256" key="4">
    <source>
        <dbReference type="HAMAP-Rule" id="MF_01082"/>
    </source>
</evidence>
<dbReference type="PROSITE" id="PS50984">
    <property type="entry name" value="TRUD"/>
    <property type="match status" value="1"/>
</dbReference>
<dbReference type="InterPro" id="IPR011760">
    <property type="entry name" value="PsdUridine_synth_TruD_insert"/>
</dbReference>
<dbReference type="InterPro" id="IPR020103">
    <property type="entry name" value="PsdUridine_synth_cat_dom_sf"/>
</dbReference>
<feature type="active site" description="Nucleophile" evidence="4">
    <location>
        <position position="82"/>
    </location>
</feature>
<dbReference type="SUPFAM" id="SSF55120">
    <property type="entry name" value="Pseudouridine synthase"/>
    <property type="match status" value="1"/>
</dbReference>
<organism evidence="6 7">
    <name type="scientific">Marinimicrobium koreense</name>
    <dbReference type="NCBI Taxonomy" id="306545"/>
    <lineage>
        <taxon>Bacteria</taxon>
        <taxon>Pseudomonadati</taxon>
        <taxon>Pseudomonadota</taxon>
        <taxon>Gammaproteobacteria</taxon>
        <taxon>Cellvibrionales</taxon>
        <taxon>Cellvibrionaceae</taxon>
        <taxon>Marinimicrobium</taxon>
    </lineage>
</organism>
<dbReference type="Proteomes" id="UP000273643">
    <property type="component" value="Unassembled WGS sequence"/>
</dbReference>
<dbReference type="GO" id="GO:0003723">
    <property type="term" value="F:RNA binding"/>
    <property type="evidence" value="ECO:0007669"/>
    <property type="project" value="InterPro"/>
</dbReference>
<dbReference type="EMBL" id="RJUK01000001">
    <property type="protein sequence ID" value="ROQ20490.1"/>
    <property type="molecule type" value="Genomic_DNA"/>
</dbReference>
<dbReference type="HAMAP" id="MF_01082">
    <property type="entry name" value="TruD"/>
    <property type="match status" value="1"/>
</dbReference>
<evidence type="ECO:0000256" key="3">
    <source>
        <dbReference type="ARBA" id="ARBA00023235"/>
    </source>
</evidence>
<evidence type="ECO:0000313" key="6">
    <source>
        <dbReference type="EMBL" id="ROQ20490.1"/>
    </source>
</evidence>
<evidence type="ECO:0000313" key="7">
    <source>
        <dbReference type="Proteomes" id="UP000273643"/>
    </source>
</evidence>
<protein>
    <recommendedName>
        <fullName evidence="4">tRNA pseudouridine synthase D</fullName>
        <ecNumber evidence="4">5.4.99.27</ecNumber>
    </recommendedName>
    <alternativeName>
        <fullName evidence="4">tRNA pseudouridine(13) synthase</fullName>
    </alternativeName>
    <alternativeName>
        <fullName evidence="4">tRNA pseudouridylate synthase D</fullName>
    </alternativeName>
    <alternativeName>
        <fullName evidence="4">tRNA-uridine isomerase D</fullName>
    </alternativeName>
</protein>
<feature type="domain" description="TRUD" evidence="5">
    <location>
        <begin position="162"/>
        <end position="283"/>
    </location>
</feature>
<gene>
    <name evidence="4" type="primary">truD</name>
    <name evidence="6" type="ORF">EDC38_1096</name>
</gene>
<dbReference type="OrthoDB" id="1550679at2"/>
<dbReference type="GO" id="GO:0160150">
    <property type="term" value="F:tRNA pseudouridine(13) synthase activity"/>
    <property type="evidence" value="ECO:0007669"/>
    <property type="project" value="UniProtKB-EC"/>
</dbReference>
<comment type="function">
    <text evidence="4">Responsible for synthesis of pseudouridine from uracil-13 in transfer RNAs.</text>
</comment>
<accession>A0A3N1P1A4</accession>
<dbReference type="InterPro" id="IPR043165">
    <property type="entry name" value="TruD_insert_sf"/>
</dbReference>
<comment type="catalytic activity">
    <reaction evidence="4">
        <text>uridine(13) in tRNA = pseudouridine(13) in tRNA</text>
        <dbReference type="Rhea" id="RHEA:42540"/>
        <dbReference type="Rhea" id="RHEA-COMP:10105"/>
        <dbReference type="Rhea" id="RHEA-COMP:10106"/>
        <dbReference type="ChEBI" id="CHEBI:65314"/>
        <dbReference type="ChEBI" id="CHEBI:65315"/>
        <dbReference type="EC" id="5.4.99.27"/>
    </reaction>
</comment>
<dbReference type="InterPro" id="IPR042214">
    <property type="entry name" value="TruD_catalytic"/>
</dbReference>
<dbReference type="PROSITE" id="PS01268">
    <property type="entry name" value="UPF0024"/>
    <property type="match status" value="1"/>
</dbReference>
<comment type="similarity">
    <text evidence="1 4">Belongs to the pseudouridine synthase TruD family.</text>
</comment>
<dbReference type="Gene3D" id="3.30.2350.20">
    <property type="entry name" value="TruD, catalytic domain"/>
    <property type="match status" value="2"/>
</dbReference>
<dbReference type="PANTHER" id="PTHR47811:SF1">
    <property type="entry name" value="TRNA PSEUDOURIDINE SYNTHASE D"/>
    <property type="match status" value="1"/>
</dbReference>
<evidence type="ECO:0000256" key="1">
    <source>
        <dbReference type="ARBA" id="ARBA00007953"/>
    </source>
</evidence>
<name>A0A3N1P1A4_9GAMM</name>
<dbReference type="InterPro" id="IPR001656">
    <property type="entry name" value="PsdUridine_synth_TruD"/>
</dbReference>
<dbReference type="GO" id="GO:0005829">
    <property type="term" value="C:cytosol"/>
    <property type="evidence" value="ECO:0007669"/>
    <property type="project" value="TreeGrafter"/>
</dbReference>
<dbReference type="InterPro" id="IPR050170">
    <property type="entry name" value="TruD_pseudoU_synthase"/>
</dbReference>
<keyword evidence="3 4" id="KW-0413">Isomerase</keyword>
<reference evidence="6 7" key="1">
    <citation type="submission" date="2018-11" db="EMBL/GenBank/DDBJ databases">
        <title>Genomic Encyclopedia of Type Strains, Phase IV (KMG-IV): sequencing the most valuable type-strain genomes for metagenomic binning, comparative biology and taxonomic classification.</title>
        <authorList>
            <person name="Goeker M."/>
        </authorList>
    </citation>
    <scope>NUCLEOTIDE SEQUENCE [LARGE SCALE GENOMIC DNA]</scope>
    <source>
        <strain evidence="6 7">DSM 16974</strain>
    </source>
</reference>
<dbReference type="Pfam" id="PF01142">
    <property type="entry name" value="TruD"/>
    <property type="match status" value="1"/>
</dbReference>
<keyword evidence="7" id="KW-1185">Reference proteome</keyword>
<dbReference type="PANTHER" id="PTHR47811">
    <property type="entry name" value="TRNA PSEUDOURIDINE SYNTHASE D"/>
    <property type="match status" value="1"/>
</dbReference>
<dbReference type="RefSeq" id="WP_123637628.1">
    <property type="nucleotide sequence ID" value="NZ_RJUK01000001.1"/>
</dbReference>
<proteinExistence type="inferred from homology"/>